<sequence length="203" mass="20862">MADLTHGRAIKSVVVGDVEGTIMAVEDLNSFIVVVEFLAGSGCVAFTVRANTDTLSAVEPARCAVIPLFVDRFAVEVSGGPAIVVNVFVTEEVARCPTAVVTIDSLAATIIEAVDETAEVADSDVDGVVACRVVEALVSGVSVAELVDAVVVLVDSDMDGIIVCPAVDALVGRFSVVETVDAVVVLVDSDMDGFVACSFVEAL</sequence>
<reference evidence="1 2" key="2">
    <citation type="submission" date="2018-11" db="EMBL/GenBank/DDBJ databases">
        <authorList>
            <consortium name="Pathogen Informatics"/>
        </authorList>
    </citation>
    <scope>NUCLEOTIDE SEQUENCE [LARGE SCALE GENOMIC DNA]</scope>
</reference>
<proteinExistence type="predicted"/>
<gene>
    <name evidence="1" type="ORF">TCNE_LOCUS2419</name>
</gene>
<evidence type="ECO:0000313" key="3">
    <source>
        <dbReference type="WBParaSite" id="TCNE_0000241901-mRNA-1"/>
    </source>
</evidence>
<keyword evidence="2" id="KW-1185">Reference proteome</keyword>
<reference evidence="3" key="1">
    <citation type="submission" date="2016-06" db="UniProtKB">
        <authorList>
            <consortium name="WormBaseParasite"/>
        </authorList>
    </citation>
    <scope>IDENTIFICATION</scope>
</reference>
<evidence type="ECO:0000313" key="1">
    <source>
        <dbReference type="EMBL" id="VDM28044.1"/>
    </source>
</evidence>
<name>A0A183U1P9_TOXCA</name>
<dbReference type="AlphaFoldDB" id="A0A183U1P9"/>
<accession>A0A183U1P9</accession>
<protein>
    <submittedName>
        <fullName evidence="1 3">Uncharacterized protein</fullName>
    </submittedName>
</protein>
<evidence type="ECO:0000313" key="2">
    <source>
        <dbReference type="Proteomes" id="UP000050794"/>
    </source>
</evidence>
<dbReference type="WBParaSite" id="TCNE_0000241901-mRNA-1">
    <property type="protein sequence ID" value="TCNE_0000241901-mRNA-1"/>
    <property type="gene ID" value="TCNE_0000241901"/>
</dbReference>
<dbReference type="Proteomes" id="UP000050794">
    <property type="component" value="Unassembled WGS sequence"/>
</dbReference>
<dbReference type="EMBL" id="UYWY01002414">
    <property type="protein sequence ID" value="VDM28044.1"/>
    <property type="molecule type" value="Genomic_DNA"/>
</dbReference>
<organism evidence="2 3">
    <name type="scientific">Toxocara canis</name>
    <name type="common">Canine roundworm</name>
    <dbReference type="NCBI Taxonomy" id="6265"/>
    <lineage>
        <taxon>Eukaryota</taxon>
        <taxon>Metazoa</taxon>
        <taxon>Ecdysozoa</taxon>
        <taxon>Nematoda</taxon>
        <taxon>Chromadorea</taxon>
        <taxon>Rhabditida</taxon>
        <taxon>Spirurina</taxon>
        <taxon>Ascaridomorpha</taxon>
        <taxon>Ascaridoidea</taxon>
        <taxon>Toxocaridae</taxon>
        <taxon>Toxocara</taxon>
    </lineage>
</organism>